<feature type="transmembrane region" description="Helical" evidence="7">
    <location>
        <begin position="231"/>
        <end position="253"/>
    </location>
</feature>
<proteinExistence type="inferred from homology"/>
<dbReference type="EMBL" id="CP127162">
    <property type="protein sequence ID" value="WIV17656.1"/>
    <property type="molecule type" value="Genomic_DNA"/>
</dbReference>
<evidence type="ECO:0000256" key="3">
    <source>
        <dbReference type="ARBA" id="ARBA00022597"/>
    </source>
</evidence>
<evidence type="ECO:0000313" key="9">
    <source>
        <dbReference type="Proteomes" id="UP001236415"/>
    </source>
</evidence>
<evidence type="ECO:0000256" key="1">
    <source>
        <dbReference type="ARBA" id="ARBA00004127"/>
    </source>
</evidence>
<dbReference type="InterPro" id="IPR010651">
    <property type="entry name" value="Sugar_transport"/>
</dbReference>
<feature type="transmembrane region" description="Helical" evidence="7">
    <location>
        <begin position="32"/>
        <end position="51"/>
    </location>
</feature>
<keyword evidence="9" id="KW-1185">Reference proteome</keyword>
<feature type="transmembrane region" description="Helical" evidence="7">
    <location>
        <begin position="6"/>
        <end position="25"/>
    </location>
</feature>
<dbReference type="PANTHER" id="PTHR16119">
    <property type="entry name" value="TRANSMEMBRANE PROTEIN 144"/>
    <property type="match status" value="1"/>
</dbReference>
<sequence>MDIFYALLPAIFWGSLVLVNVKIGGGPYTQTLGTTLGALLFSIGLYIYDPVHLDMKTIIIGLISGFFWVLGQGGQLKTIDVMGVSKTLPISTGMQLVATTLFGAFIFNEWNSGKSVTLGIIALVLIVTGVIFTSIKGKNEKDDGKGNLKKGILILLVSTFGYLVYVVIVRLFGIDGWDVLLPQGIGMVIGGIVLTAKHKPFNTYALKNILPGLIWAAGNMFLFISQDKVGVATSFTLSQMSVVVATLGGIFILKEHKTKRQLVFISIGIILIIISAVLLGISKS</sequence>
<feature type="transmembrane region" description="Helical" evidence="7">
    <location>
        <begin position="152"/>
        <end position="173"/>
    </location>
</feature>
<dbReference type="CDD" id="cd23112">
    <property type="entry name" value="glucose_uptake_GlcU"/>
    <property type="match status" value="1"/>
</dbReference>
<dbReference type="SUPFAM" id="SSF103481">
    <property type="entry name" value="Multidrug resistance efflux transporter EmrE"/>
    <property type="match status" value="2"/>
</dbReference>
<keyword evidence="3" id="KW-0762">Sugar transport</keyword>
<reference evidence="8 9" key="1">
    <citation type="submission" date="2023-06" db="EMBL/GenBank/DDBJ databases">
        <title>Paenibacillus polygonum sp. nov., an endophytic bacterium, isolated from Polygonum lapathifolium L. in Nanji Wetland National Nature Reserve, South of Poyang Lake, Jiangxi Province, China.</title>
        <authorList>
            <person name="Yu Z."/>
        </authorList>
    </citation>
    <scope>NUCLEOTIDE SEQUENCE [LARGE SCALE GENOMIC DNA]</scope>
    <source>
        <strain evidence="8 9">C31</strain>
    </source>
</reference>
<feature type="transmembrane region" description="Helical" evidence="7">
    <location>
        <begin position="113"/>
        <end position="132"/>
    </location>
</feature>
<feature type="transmembrane region" description="Helical" evidence="7">
    <location>
        <begin position="208"/>
        <end position="225"/>
    </location>
</feature>
<dbReference type="Pfam" id="PF06800">
    <property type="entry name" value="Sugar_transport"/>
    <property type="match status" value="1"/>
</dbReference>
<evidence type="ECO:0000313" key="8">
    <source>
        <dbReference type="EMBL" id="WIV17656.1"/>
    </source>
</evidence>
<evidence type="ECO:0000256" key="7">
    <source>
        <dbReference type="SAM" id="Phobius"/>
    </source>
</evidence>
<dbReference type="InterPro" id="IPR037185">
    <property type="entry name" value="EmrE-like"/>
</dbReference>
<comment type="subcellular location">
    <subcellularLocation>
        <location evidence="1">Endomembrane system</location>
        <topology evidence="1">Multi-pass membrane protein</topology>
    </subcellularLocation>
</comment>
<keyword evidence="5 7" id="KW-1133">Transmembrane helix</keyword>
<protein>
    <submittedName>
        <fullName evidence="8">RhaT/GlcU family sugar-proton symporter</fullName>
    </submittedName>
</protein>
<feature type="transmembrane region" description="Helical" evidence="7">
    <location>
        <begin position="262"/>
        <end position="281"/>
    </location>
</feature>
<feature type="transmembrane region" description="Helical" evidence="7">
    <location>
        <begin position="179"/>
        <end position="196"/>
    </location>
</feature>
<keyword evidence="6 7" id="KW-0472">Membrane</keyword>
<comment type="similarity">
    <text evidence="2">Belongs to the GRP transporter (TC 2.A.7.5) family.</text>
</comment>
<keyword evidence="4 7" id="KW-0812">Transmembrane</keyword>
<dbReference type="NCBIfam" id="TIGR00776">
    <property type="entry name" value="RhaT"/>
    <property type="match status" value="1"/>
</dbReference>
<dbReference type="PANTHER" id="PTHR16119:SF17">
    <property type="entry name" value="TRANSMEMBRANE PROTEIN 144"/>
    <property type="match status" value="1"/>
</dbReference>
<dbReference type="Proteomes" id="UP001236415">
    <property type="component" value="Chromosome"/>
</dbReference>
<evidence type="ECO:0000256" key="2">
    <source>
        <dbReference type="ARBA" id="ARBA00006117"/>
    </source>
</evidence>
<organism evidence="8 9">
    <name type="scientific">Paenibacillus polygoni</name>
    <dbReference type="NCBI Taxonomy" id="3050112"/>
    <lineage>
        <taxon>Bacteria</taxon>
        <taxon>Bacillati</taxon>
        <taxon>Bacillota</taxon>
        <taxon>Bacilli</taxon>
        <taxon>Bacillales</taxon>
        <taxon>Paenibacillaceae</taxon>
        <taxon>Paenibacillus</taxon>
    </lineage>
</organism>
<feature type="transmembrane region" description="Helical" evidence="7">
    <location>
        <begin position="88"/>
        <end position="107"/>
    </location>
</feature>
<evidence type="ECO:0000256" key="4">
    <source>
        <dbReference type="ARBA" id="ARBA00022692"/>
    </source>
</evidence>
<dbReference type="RefSeq" id="WP_285742301.1">
    <property type="nucleotide sequence ID" value="NZ_CP127162.1"/>
</dbReference>
<evidence type="ECO:0000256" key="6">
    <source>
        <dbReference type="ARBA" id="ARBA00023136"/>
    </source>
</evidence>
<keyword evidence="3" id="KW-0813">Transport</keyword>
<gene>
    <name evidence="8" type="ORF">QPK24_14630</name>
</gene>
<feature type="transmembrane region" description="Helical" evidence="7">
    <location>
        <begin position="57"/>
        <end position="76"/>
    </location>
</feature>
<name>A0ABY8WZQ1_9BACL</name>
<evidence type="ECO:0000256" key="5">
    <source>
        <dbReference type="ARBA" id="ARBA00022989"/>
    </source>
</evidence>
<accession>A0ABY8WZQ1</accession>